<dbReference type="PANTHER" id="PTHR37185:SF3">
    <property type="entry name" value="MEMBRANE PROTEIN"/>
    <property type="match status" value="1"/>
</dbReference>
<feature type="transmembrane region" description="Helical" evidence="1">
    <location>
        <begin position="77"/>
        <end position="96"/>
    </location>
</feature>
<proteinExistence type="predicted"/>
<evidence type="ECO:0000313" key="3">
    <source>
        <dbReference type="Proteomes" id="UP001526426"/>
    </source>
</evidence>
<gene>
    <name evidence="2" type="ORF">K4A83_20505</name>
</gene>
<keyword evidence="1" id="KW-0472">Membrane</keyword>
<sequence>MEDVNWVDLDQKEAIPPPQQPSSSFINERQSIPLEMVETAFLASAASLIWLINYYFPLGPILRIFFPIPLALIYLRWGGRAAGMGALVSGLLLSVLMGPTRSILYIIPFGLLGVQLGAVWRRQGSWYFSIFTGTLLGGLGFLLRFWLLSVFLGENLWVYVVNQMTVWVDWLLLRLGILAQPTPLIIEGVALGAIFINSLLYLFVVHLVALLVFDRLGNPIPRPPLWVQILFEYDY</sequence>
<dbReference type="RefSeq" id="WP_265266554.1">
    <property type="nucleotide sequence ID" value="NZ_JAIHOM010000156.1"/>
</dbReference>
<reference evidence="2 3" key="1">
    <citation type="submission" date="2021-08" db="EMBL/GenBank/DDBJ databases">
        <title>Draft genome sequence of Spirulina subsalsa with high tolerance to salinity and hype-accumulation of phycocyanin.</title>
        <authorList>
            <person name="Pei H."/>
            <person name="Jiang L."/>
        </authorList>
    </citation>
    <scope>NUCLEOTIDE SEQUENCE [LARGE SCALE GENOMIC DNA]</scope>
    <source>
        <strain evidence="2 3">FACHB-351</strain>
    </source>
</reference>
<accession>A0ABT3LCC2</accession>
<feature type="transmembrane region" description="Helical" evidence="1">
    <location>
        <begin position="156"/>
        <end position="177"/>
    </location>
</feature>
<feature type="transmembrane region" description="Helical" evidence="1">
    <location>
        <begin position="189"/>
        <end position="213"/>
    </location>
</feature>
<protein>
    <submittedName>
        <fullName evidence="2">DUF2232 domain-containing protein</fullName>
    </submittedName>
</protein>
<feature type="transmembrane region" description="Helical" evidence="1">
    <location>
        <begin position="39"/>
        <end position="57"/>
    </location>
</feature>
<keyword evidence="1" id="KW-0812">Transmembrane</keyword>
<organism evidence="2 3">
    <name type="scientific">Spirulina subsalsa FACHB-351</name>
    <dbReference type="NCBI Taxonomy" id="234711"/>
    <lineage>
        <taxon>Bacteria</taxon>
        <taxon>Bacillati</taxon>
        <taxon>Cyanobacteriota</taxon>
        <taxon>Cyanophyceae</taxon>
        <taxon>Spirulinales</taxon>
        <taxon>Spirulinaceae</taxon>
        <taxon>Spirulina</taxon>
    </lineage>
</organism>
<dbReference type="Pfam" id="PF09991">
    <property type="entry name" value="DUF2232"/>
    <property type="match status" value="1"/>
</dbReference>
<dbReference type="Proteomes" id="UP001526426">
    <property type="component" value="Unassembled WGS sequence"/>
</dbReference>
<feature type="transmembrane region" description="Helical" evidence="1">
    <location>
        <begin position="126"/>
        <end position="147"/>
    </location>
</feature>
<keyword evidence="1" id="KW-1133">Transmembrane helix</keyword>
<dbReference type="InterPro" id="IPR018710">
    <property type="entry name" value="DUF2232"/>
</dbReference>
<evidence type="ECO:0000313" key="2">
    <source>
        <dbReference type="EMBL" id="MCW6038635.1"/>
    </source>
</evidence>
<comment type="caution">
    <text evidence="2">The sequence shown here is derived from an EMBL/GenBank/DDBJ whole genome shotgun (WGS) entry which is preliminary data.</text>
</comment>
<dbReference type="PANTHER" id="PTHR37185">
    <property type="entry name" value="MEMBRANE PROTEIN"/>
    <property type="match status" value="1"/>
</dbReference>
<feature type="transmembrane region" description="Helical" evidence="1">
    <location>
        <begin position="103"/>
        <end position="120"/>
    </location>
</feature>
<keyword evidence="3" id="KW-1185">Reference proteome</keyword>
<name>A0ABT3LCC2_9CYAN</name>
<evidence type="ECO:0000256" key="1">
    <source>
        <dbReference type="SAM" id="Phobius"/>
    </source>
</evidence>
<dbReference type="EMBL" id="JAIHOM010000156">
    <property type="protein sequence ID" value="MCW6038635.1"/>
    <property type="molecule type" value="Genomic_DNA"/>
</dbReference>